<organism evidence="2 3">
    <name type="scientific">Alkaliphilus metalliredigens (strain QYMF)</name>
    <dbReference type="NCBI Taxonomy" id="293826"/>
    <lineage>
        <taxon>Bacteria</taxon>
        <taxon>Bacillati</taxon>
        <taxon>Bacillota</taxon>
        <taxon>Clostridia</taxon>
        <taxon>Peptostreptococcales</taxon>
        <taxon>Natronincolaceae</taxon>
        <taxon>Alkaliphilus</taxon>
    </lineage>
</organism>
<proteinExistence type="predicted"/>
<name>A6TNV9_ALKMQ</name>
<dbReference type="Pfam" id="PF22516">
    <property type="entry name" value="PreP_C"/>
    <property type="match status" value="1"/>
</dbReference>
<keyword evidence="3" id="KW-1185">Reference proteome</keyword>
<dbReference type="GO" id="GO:0016485">
    <property type="term" value="P:protein processing"/>
    <property type="evidence" value="ECO:0007669"/>
    <property type="project" value="TreeGrafter"/>
</dbReference>
<dbReference type="InterPro" id="IPR011249">
    <property type="entry name" value="Metalloenz_LuxS/M16"/>
</dbReference>
<dbReference type="GO" id="GO:0046872">
    <property type="term" value="F:metal ion binding"/>
    <property type="evidence" value="ECO:0007669"/>
    <property type="project" value="InterPro"/>
</dbReference>
<reference evidence="3" key="1">
    <citation type="journal article" date="2016" name="Genome Announc.">
        <title>Complete genome sequence of Alkaliphilus metalliredigens strain QYMF, an alkaliphilic and metal-reducing bacterium isolated from borax-contaminated leachate ponds.</title>
        <authorList>
            <person name="Hwang C."/>
            <person name="Copeland A."/>
            <person name="Lucas S."/>
            <person name="Lapidus A."/>
            <person name="Barry K."/>
            <person name="Detter J.C."/>
            <person name="Glavina Del Rio T."/>
            <person name="Hammon N."/>
            <person name="Israni S."/>
            <person name="Dalin E."/>
            <person name="Tice H."/>
            <person name="Pitluck S."/>
            <person name="Chertkov O."/>
            <person name="Brettin T."/>
            <person name="Bruce D."/>
            <person name="Han C."/>
            <person name="Schmutz J."/>
            <person name="Larimer F."/>
            <person name="Land M.L."/>
            <person name="Hauser L."/>
            <person name="Kyrpides N."/>
            <person name="Mikhailova N."/>
            <person name="Ye Q."/>
            <person name="Zhou J."/>
            <person name="Richardson P."/>
            <person name="Fields M.W."/>
        </authorList>
    </citation>
    <scope>NUCLEOTIDE SEQUENCE [LARGE SCALE GENOMIC DNA]</scope>
    <source>
        <strain evidence="3">QYMF</strain>
    </source>
</reference>
<evidence type="ECO:0000313" key="3">
    <source>
        <dbReference type="Proteomes" id="UP000001572"/>
    </source>
</evidence>
<accession>A6TNV9</accession>
<dbReference type="SMART" id="SM01264">
    <property type="entry name" value="M16C_associated"/>
    <property type="match status" value="1"/>
</dbReference>
<dbReference type="KEGG" id="amt:Amet_1701"/>
<dbReference type="FunFam" id="3.30.830.10:FF:000034">
    <property type="entry name" value="presequence protease 1, chloroplastic/mitochondrial"/>
    <property type="match status" value="1"/>
</dbReference>
<dbReference type="AlphaFoldDB" id="A6TNV9"/>
<dbReference type="HOGENOM" id="CLU_009165_1_0_9"/>
<evidence type="ECO:0000313" key="2">
    <source>
        <dbReference type="EMBL" id="ABR47877.1"/>
    </source>
</evidence>
<dbReference type="SUPFAM" id="SSF63411">
    <property type="entry name" value="LuxS/MPP-like metallohydrolase"/>
    <property type="match status" value="4"/>
</dbReference>
<dbReference type="Pfam" id="PF00675">
    <property type="entry name" value="Peptidase_M16"/>
    <property type="match status" value="1"/>
</dbReference>
<dbReference type="InterPro" id="IPR007863">
    <property type="entry name" value="Peptidase_M16_C"/>
</dbReference>
<dbReference type="eggNOG" id="COG1026">
    <property type="taxonomic scope" value="Bacteria"/>
</dbReference>
<sequence>MSLEIGKQYHGFKLLEEKEIKEVKGMGRLFQHEKSGARLFYIQNQDNNKVFSITFRTPPKDSTGLPHILEHSVLCGSRKFPLKDPFIELAKGSMNTFLNAMTFSDKTMYPIASKNEKDFVNLMDVYLDAVFHPNIYQQPEILMQEGWHYELENTEAEIEYKGVVYNEMKGAFSSPEQMLFRKIQESLFPDTTYGYESGGDPEVIPDLTQEQFLGFHKKYYHPSNSYIYLYGDGDLLAHLKFINEGYLKDFNQIKVCSEIEIQQTFKSPKVSEVAYPISANEKEENKTFLSLNFTIGKSTDPELYLAFDMLNHLLLGTPAAPLKKALLESDLGKDVFGSFDSSILQPVWSVVVKNTNVEEQERFQVLVFDTLKKLVKEGIDKRLIEGVINLHELKLREADYGRYPKGLIYCIKCMDSWLYGEDPSLHLAYEVNLEKVKKALDSHYFEALIEKHILQNTHRSLLIVKPEIGLANEWDTKTKQELADYKVSLSDEEIADLVAQTQHLRDYQETPNSEEDINSIPLLSLEDIEKEIEEISLEEKSEEDTHVLFHPSFTNGIAYTNLLFDTTAVAQEEIPYIALLSYMIGKVSTEKYSYEELSKETNIATGGISTKLETYSSDKNRNEYYPKLIVRAMSLVEKLPKLFELLTEMISASQFDDNRRLKEVIRETKSRMEMSLMQEGHMIAAKRSVSQISTVGKYIELTRGVSFYQFVSDLETNFDEKLPEIQQKLKNIAGKIFVKQNLLVSVTTEEKDYPLFSTEFKSFVKVLKNEELQKHEYHFDLEVKKEALLTSSKVQYVAKSYNFKDLGYEYSGHLQVLKTIISLDYLWNRVRIAGGAYGAMAGFMRNGNMYFVSYRDPNLRDTLKVYDEISEFLKDYQTDQREMTKYIIGTISNMDAPLSEAMKADKATHYYISGITKDDLQKERNEVLSTTLEDINILRNLVEETMKQDNYCILGNEEKLKKNADQFDELINVFE</sequence>
<dbReference type="OrthoDB" id="9762027at2"/>
<dbReference type="PANTHER" id="PTHR43016:SF13">
    <property type="entry name" value="PRESEQUENCE PROTEASE, MITOCHONDRIAL"/>
    <property type="match status" value="1"/>
</dbReference>
<dbReference type="PANTHER" id="PTHR43016">
    <property type="entry name" value="PRESEQUENCE PROTEASE"/>
    <property type="match status" value="1"/>
</dbReference>
<dbReference type="Gene3D" id="3.30.830.10">
    <property type="entry name" value="Metalloenzyme, LuxS/M16 peptidase-like"/>
    <property type="match status" value="4"/>
</dbReference>
<dbReference type="InterPro" id="IPR013578">
    <property type="entry name" value="Peptidase_M16C_assoc"/>
</dbReference>
<dbReference type="RefSeq" id="WP_012062915.1">
    <property type="nucleotide sequence ID" value="NC_009633.1"/>
</dbReference>
<dbReference type="Proteomes" id="UP000001572">
    <property type="component" value="Chromosome"/>
</dbReference>
<dbReference type="Pfam" id="PF05193">
    <property type="entry name" value="Peptidase_M16_C"/>
    <property type="match status" value="1"/>
</dbReference>
<dbReference type="InterPro" id="IPR055130">
    <property type="entry name" value="PreP_C"/>
</dbReference>
<dbReference type="GO" id="GO:0004222">
    <property type="term" value="F:metalloendopeptidase activity"/>
    <property type="evidence" value="ECO:0007669"/>
    <property type="project" value="TreeGrafter"/>
</dbReference>
<protein>
    <submittedName>
        <fullName evidence="2">Peptidase M16C associated domain protein</fullName>
    </submittedName>
</protein>
<dbReference type="EMBL" id="CP000724">
    <property type="protein sequence ID" value="ABR47877.1"/>
    <property type="molecule type" value="Genomic_DNA"/>
</dbReference>
<dbReference type="STRING" id="293826.Amet_1701"/>
<gene>
    <name evidence="2" type="ordered locus">Amet_1701</name>
</gene>
<dbReference type="Pfam" id="PF08367">
    <property type="entry name" value="M16C_assoc"/>
    <property type="match status" value="1"/>
</dbReference>
<evidence type="ECO:0000259" key="1">
    <source>
        <dbReference type="SMART" id="SM01264"/>
    </source>
</evidence>
<dbReference type="InterPro" id="IPR011765">
    <property type="entry name" value="Pept_M16_N"/>
</dbReference>
<feature type="domain" description="Peptidase M16C associated" evidence="1">
    <location>
        <begin position="464"/>
        <end position="714"/>
    </location>
</feature>